<evidence type="ECO:0000256" key="6">
    <source>
        <dbReference type="RuleBase" id="RU003560"/>
    </source>
</evidence>
<dbReference type="SUPFAM" id="SSF53383">
    <property type="entry name" value="PLP-dependent transferases"/>
    <property type="match status" value="1"/>
</dbReference>
<evidence type="ECO:0000256" key="1">
    <source>
        <dbReference type="ARBA" id="ARBA00001933"/>
    </source>
</evidence>
<gene>
    <name evidence="7" type="ORF">F3W81_10865</name>
</gene>
<dbReference type="KEGG" id="pshq:F3W81_10865"/>
<sequence>MNDLSNSLAAADIAHSIHPYTNMRAHEVQGPMIIARGEGIYVYDTNGKQYIEGMAGLWSVAVGFSEQRLVDAATKQMQELPYYHIFAHKAHEPQIRLAEKLAEMTPAHLTKCFFTNSGSEANDTVVKMVWYMNNALGRPEKKKFLARNKGYHGITVASGSLTGLAGNHRDFDLPAIPVTHLTAPHFWRYGLEGESEAEFTARLLKECEDTILAEGPETIGAFIGEPVMGAGGVMVPPEGYWPGIAALCKKYDILLVADEVINGFGRLGTAFGCEKYGFEPDILVLSKQITSSYMPLAAIMVTDEVYGAIADNTAKLGSFGHGYTGSGHPVATAVGLENIKIIEERDLIGNAARLEEQFQTGLRQYADHPLVGEVRGVGLIAGIELVADKATKKSFEPAGMMAAKASAFCTEEGLIARSVYETLALCPPLIVTEDDVAEIILRMGRGLDRTYEWAKAEGLV</sequence>
<keyword evidence="4 7" id="KW-0808">Transferase</keyword>
<dbReference type="PANTHER" id="PTHR42684:SF3">
    <property type="entry name" value="ADENOSYLMETHIONINE-8-AMINO-7-OXONONANOATE AMINOTRANSFERASE"/>
    <property type="match status" value="1"/>
</dbReference>
<dbReference type="InterPro" id="IPR015424">
    <property type="entry name" value="PyrdxlP-dep_Trfase"/>
</dbReference>
<protein>
    <submittedName>
        <fullName evidence="7">Aminotransferase class III-fold pyridoxal phosphate-dependent enzyme</fullName>
    </submittedName>
</protein>
<dbReference type="RefSeq" id="WP_193079191.1">
    <property type="nucleotide sequence ID" value="NZ_CP045201.1"/>
</dbReference>
<comment type="similarity">
    <text evidence="2 6">Belongs to the class-III pyridoxal-phosphate-dependent aminotransferase family.</text>
</comment>
<dbReference type="InterPro" id="IPR049704">
    <property type="entry name" value="Aminotrans_3_PPA_site"/>
</dbReference>
<dbReference type="GO" id="GO:0004015">
    <property type="term" value="F:adenosylmethionine-8-amino-7-oxononanoate transaminase activity"/>
    <property type="evidence" value="ECO:0007669"/>
    <property type="project" value="TreeGrafter"/>
</dbReference>
<dbReference type="InterPro" id="IPR015421">
    <property type="entry name" value="PyrdxlP-dep_Trfase_major"/>
</dbReference>
<dbReference type="NCBIfam" id="NF004767">
    <property type="entry name" value="PRK06105.1"/>
    <property type="match status" value="1"/>
</dbReference>
<dbReference type="FunFam" id="3.40.640.10:FF:000014">
    <property type="entry name" value="Adenosylmethionine-8-amino-7-oxononanoate aminotransferase, probable"/>
    <property type="match status" value="1"/>
</dbReference>
<dbReference type="GO" id="GO:0030170">
    <property type="term" value="F:pyridoxal phosphate binding"/>
    <property type="evidence" value="ECO:0007669"/>
    <property type="project" value="InterPro"/>
</dbReference>
<dbReference type="CDD" id="cd00610">
    <property type="entry name" value="OAT_like"/>
    <property type="match status" value="1"/>
</dbReference>
<evidence type="ECO:0000256" key="2">
    <source>
        <dbReference type="ARBA" id="ARBA00008954"/>
    </source>
</evidence>
<evidence type="ECO:0000256" key="5">
    <source>
        <dbReference type="ARBA" id="ARBA00022898"/>
    </source>
</evidence>
<dbReference type="Gene3D" id="3.40.640.10">
    <property type="entry name" value="Type I PLP-dependent aspartate aminotransferase-like (Major domain)"/>
    <property type="match status" value="1"/>
</dbReference>
<proteinExistence type="inferred from homology"/>
<reference evidence="7 8" key="1">
    <citation type="submission" date="2019-10" db="EMBL/GenBank/DDBJ databases">
        <title>Pseudopuniceibacterium sp. HQ09 islated from Antarctica.</title>
        <authorList>
            <person name="Liao L."/>
            <person name="Su S."/>
            <person name="Chen B."/>
            <person name="Yu Y."/>
        </authorList>
    </citation>
    <scope>NUCLEOTIDE SEQUENCE [LARGE SCALE GENOMIC DNA]</scope>
    <source>
        <strain evidence="7 8">HQ09</strain>
    </source>
</reference>
<keyword evidence="5 6" id="KW-0663">Pyridoxal phosphate</keyword>
<dbReference type="NCBIfam" id="NF005682">
    <property type="entry name" value="PRK07480.1"/>
    <property type="match status" value="1"/>
</dbReference>
<keyword evidence="8" id="KW-1185">Reference proteome</keyword>
<evidence type="ECO:0000256" key="3">
    <source>
        <dbReference type="ARBA" id="ARBA00022576"/>
    </source>
</evidence>
<dbReference type="GO" id="GO:0009102">
    <property type="term" value="P:biotin biosynthetic process"/>
    <property type="evidence" value="ECO:0007669"/>
    <property type="project" value="TreeGrafter"/>
</dbReference>
<dbReference type="InterPro" id="IPR005814">
    <property type="entry name" value="Aminotrans_3"/>
</dbReference>
<dbReference type="AlphaFoldDB" id="A0A7L9WLK7"/>
<evidence type="ECO:0000256" key="4">
    <source>
        <dbReference type="ARBA" id="ARBA00022679"/>
    </source>
</evidence>
<keyword evidence="3 7" id="KW-0032">Aminotransferase</keyword>
<comment type="cofactor">
    <cofactor evidence="1">
        <name>pyridoxal 5'-phosphate</name>
        <dbReference type="ChEBI" id="CHEBI:597326"/>
    </cofactor>
</comment>
<dbReference type="PANTHER" id="PTHR42684">
    <property type="entry name" value="ADENOSYLMETHIONINE-8-AMINO-7-OXONONANOATE AMINOTRANSFERASE"/>
    <property type="match status" value="1"/>
</dbReference>
<dbReference type="Pfam" id="PF00202">
    <property type="entry name" value="Aminotran_3"/>
    <property type="match status" value="1"/>
</dbReference>
<dbReference type="PROSITE" id="PS00600">
    <property type="entry name" value="AA_TRANSFER_CLASS_3"/>
    <property type="match status" value="1"/>
</dbReference>
<dbReference type="Gene3D" id="3.90.1150.10">
    <property type="entry name" value="Aspartate Aminotransferase, domain 1"/>
    <property type="match status" value="1"/>
</dbReference>
<name>A0A7L9WLK7_9RHOB</name>
<dbReference type="Proteomes" id="UP000594118">
    <property type="component" value="Chromosome"/>
</dbReference>
<evidence type="ECO:0000313" key="7">
    <source>
        <dbReference type="EMBL" id="QOL81271.1"/>
    </source>
</evidence>
<accession>A0A7L9WLK7</accession>
<organism evidence="7 8">
    <name type="scientific">Pseudooceanicola spongiae</name>
    <dbReference type="NCBI Taxonomy" id="2613965"/>
    <lineage>
        <taxon>Bacteria</taxon>
        <taxon>Pseudomonadati</taxon>
        <taxon>Pseudomonadota</taxon>
        <taxon>Alphaproteobacteria</taxon>
        <taxon>Rhodobacterales</taxon>
        <taxon>Paracoccaceae</taxon>
        <taxon>Pseudooceanicola</taxon>
    </lineage>
</organism>
<evidence type="ECO:0000313" key="8">
    <source>
        <dbReference type="Proteomes" id="UP000594118"/>
    </source>
</evidence>
<dbReference type="EMBL" id="CP045201">
    <property type="protein sequence ID" value="QOL81271.1"/>
    <property type="molecule type" value="Genomic_DNA"/>
</dbReference>
<dbReference type="GO" id="GO:0009448">
    <property type="term" value="P:gamma-aminobutyric acid metabolic process"/>
    <property type="evidence" value="ECO:0007669"/>
    <property type="project" value="TreeGrafter"/>
</dbReference>
<dbReference type="InterPro" id="IPR015422">
    <property type="entry name" value="PyrdxlP-dep_Trfase_small"/>
</dbReference>